<gene>
    <name evidence="1" type="ORF">IQ251_14095</name>
</gene>
<name>A0A929BC03_9PSEU</name>
<keyword evidence="2" id="KW-1185">Reference proteome</keyword>
<reference evidence="1" key="1">
    <citation type="submission" date="2020-10" db="EMBL/GenBank/DDBJ databases">
        <title>Diversity and distribution of actinomycetes associated with coral in the coast of Hainan.</title>
        <authorList>
            <person name="Li F."/>
        </authorList>
    </citation>
    <scope>NUCLEOTIDE SEQUENCE</scope>
    <source>
        <strain evidence="1">HNM0983</strain>
    </source>
</reference>
<dbReference type="Proteomes" id="UP000598360">
    <property type="component" value="Unassembled WGS sequence"/>
</dbReference>
<dbReference type="RefSeq" id="WP_193929032.1">
    <property type="nucleotide sequence ID" value="NZ_JADEYC010000022.1"/>
</dbReference>
<comment type="caution">
    <text evidence="1">The sequence shown here is derived from an EMBL/GenBank/DDBJ whole genome shotgun (WGS) entry which is preliminary data.</text>
</comment>
<sequence>MAVLDATDAAQTTPFSVVRYLRNGRGNPAIPVPTPAEKTRTPGLFVAPSMRRGHAAAWRFTGNWTVLHHESGYPPLHVGPAGLGHARELAALLGELGIDWTQPADALATHNPVVRGALQRVRTRIQHAVSENRPVRLARSWCEATPPYWVGGPDANDTELFPTFGTAADFALDTAATSVVVGRSDLVWWQLRCAAPDCRAELTEDEWLPHRGDAADIARGEGWRRLSAQHWLCPTCIAVFTPVCP</sequence>
<protein>
    <submittedName>
        <fullName evidence="1">Uncharacterized protein</fullName>
    </submittedName>
</protein>
<evidence type="ECO:0000313" key="1">
    <source>
        <dbReference type="EMBL" id="MBE9375580.1"/>
    </source>
</evidence>
<organism evidence="1 2">
    <name type="scientific">Saccharopolyspora montiporae</name>
    <dbReference type="NCBI Taxonomy" id="2781240"/>
    <lineage>
        <taxon>Bacteria</taxon>
        <taxon>Bacillati</taxon>
        <taxon>Actinomycetota</taxon>
        <taxon>Actinomycetes</taxon>
        <taxon>Pseudonocardiales</taxon>
        <taxon>Pseudonocardiaceae</taxon>
        <taxon>Saccharopolyspora</taxon>
    </lineage>
</organism>
<proteinExistence type="predicted"/>
<dbReference type="EMBL" id="JADEYC010000022">
    <property type="protein sequence ID" value="MBE9375580.1"/>
    <property type="molecule type" value="Genomic_DNA"/>
</dbReference>
<accession>A0A929BC03</accession>
<evidence type="ECO:0000313" key="2">
    <source>
        <dbReference type="Proteomes" id="UP000598360"/>
    </source>
</evidence>
<dbReference type="AlphaFoldDB" id="A0A929BC03"/>
<feature type="non-terminal residue" evidence="1">
    <location>
        <position position="245"/>
    </location>
</feature>